<keyword evidence="14" id="KW-1185">Reference proteome</keyword>
<accession>A0A0T6BQH0</accession>
<dbReference type="PANTHER" id="PTHR35091">
    <property type="entry name" value="FLAGELLAR PROTEIN FLIL"/>
    <property type="match status" value="1"/>
</dbReference>
<organism evidence="11 13">
    <name type="scientific">Bacillus glycinifermentans</name>
    <dbReference type="NCBI Taxonomy" id="1664069"/>
    <lineage>
        <taxon>Bacteria</taxon>
        <taxon>Bacillati</taxon>
        <taxon>Bacillota</taxon>
        <taxon>Bacilli</taxon>
        <taxon>Bacillales</taxon>
        <taxon>Bacillaceae</taxon>
        <taxon>Bacillus</taxon>
    </lineage>
</organism>
<keyword evidence="6 10" id="KW-0812">Transmembrane</keyword>
<dbReference type="EMBL" id="JARRTL010000009">
    <property type="protein sequence ID" value="MEC0485256.1"/>
    <property type="molecule type" value="Genomic_DNA"/>
</dbReference>
<evidence type="ECO:0000256" key="9">
    <source>
        <dbReference type="ARBA" id="ARBA00023136"/>
    </source>
</evidence>
<dbReference type="Proteomes" id="UP001341297">
    <property type="component" value="Unassembled WGS sequence"/>
</dbReference>
<dbReference type="Pfam" id="PF03748">
    <property type="entry name" value="FliL"/>
    <property type="match status" value="1"/>
</dbReference>
<comment type="similarity">
    <text evidence="3 10">Belongs to the FliL family.</text>
</comment>
<evidence type="ECO:0000256" key="6">
    <source>
        <dbReference type="ARBA" id="ARBA00022692"/>
    </source>
</evidence>
<evidence type="ECO:0000256" key="4">
    <source>
        <dbReference type="ARBA" id="ARBA00022475"/>
    </source>
</evidence>
<dbReference type="InterPro" id="IPR005503">
    <property type="entry name" value="FliL"/>
</dbReference>
<reference evidence="12 14" key="3">
    <citation type="submission" date="2023-03" db="EMBL/GenBank/DDBJ databases">
        <title>Agriculturally important microbes genome sequencing.</title>
        <authorList>
            <person name="Dunlap C."/>
        </authorList>
    </citation>
    <scope>NUCLEOTIDE SEQUENCE [LARGE SCALE GENOMIC DNA]</scope>
    <source>
        <strain evidence="12 14">CBP-3203</strain>
    </source>
</reference>
<name>A0A0T6BQH0_9BACI</name>
<dbReference type="GO" id="GO:0006935">
    <property type="term" value="P:chemotaxis"/>
    <property type="evidence" value="ECO:0007669"/>
    <property type="project" value="UniProtKB-KW"/>
</dbReference>
<evidence type="ECO:0000256" key="10">
    <source>
        <dbReference type="RuleBase" id="RU364125"/>
    </source>
</evidence>
<evidence type="ECO:0000256" key="5">
    <source>
        <dbReference type="ARBA" id="ARBA00022500"/>
    </source>
</evidence>
<evidence type="ECO:0000256" key="2">
    <source>
        <dbReference type="ARBA" id="ARBA00004162"/>
    </source>
</evidence>
<keyword evidence="11" id="KW-0969">Cilium</keyword>
<evidence type="ECO:0000313" key="11">
    <source>
        <dbReference type="EMBL" id="KRT93854.1"/>
    </source>
</evidence>
<comment type="function">
    <text evidence="1 10">Controls the rotational direction of flagella during chemotaxis.</text>
</comment>
<evidence type="ECO:0000256" key="3">
    <source>
        <dbReference type="ARBA" id="ARBA00008281"/>
    </source>
</evidence>
<dbReference type="OrthoDB" id="2381796at2"/>
<keyword evidence="4 10" id="KW-1003">Cell membrane</keyword>
<evidence type="ECO:0000256" key="7">
    <source>
        <dbReference type="ARBA" id="ARBA00022779"/>
    </source>
</evidence>
<feature type="transmembrane region" description="Helical" evidence="10">
    <location>
        <begin position="6"/>
        <end position="27"/>
    </location>
</feature>
<evidence type="ECO:0000313" key="13">
    <source>
        <dbReference type="Proteomes" id="UP000036168"/>
    </source>
</evidence>
<evidence type="ECO:0000256" key="8">
    <source>
        <dbReference type="ARBA" id="ARBA00022989"/>
    </source>
</evidence>
<dbReference type="RefSeq" id="WP_048354609.1">
    <property type="nucleotide sequence ID" value="NZ_CP023481.1"/>
</dbReference>
<comment type="caution">
    <text evidence="11">The sequence shown here is derived from an EMBL/GenBank/DDBJ whole genome shotgun (WGS) entry which is preliminary data.</text>
</comment>
<dbReference type="GO" id="GO:0005886">
    <property type="term" value="C:plasma membrane"/>
    <property type="evidence" value="ECO:0007669"/>
    <property type="project" value="UniProtKB-SubCell"/>
</dbReference>
<dbReference type="GO" id="GO:0071978">
    <property type="term" value="P:bacterial-type flagellum-dependent swarming motility"/>
    <property type="evidence" value="ECO:0007669"/>
    <property type="project" value="TreeGrafter"/>
</dbReference>
<dbReference type="EMBL" id="LECW02000015">
    <property type="protein sequence ID" value="KRT93854.1"/>
    <property type="molecule type" value="Genomic_DNA"/>
</dbReference>
<dbReference type="PANTHER" id="PTHR35091:SF2">
    <property type="entry name" value="FLAGELLAR PROTEIN FLIL"/>
    <property type="match status" value="1"/>
</dbReference>
<keyword evidence="11" id="KW-0282">Flagellum</keyword>
<keyword evidence="5 10" id="KW-0145">Chemotaxis</keyword>
<keyword evidence="8 10" id="KW-1133">Transmembrane helix</keyword>
<keyword evidence="7 10" id="KW-0283">Flagellar rotation</keyword>
<dbReference type="Proteomes" id="UP000036168">
    <property type="component" value="Unassembled WGS sequence"/>
</dbReference>
<evidence type="ECO:0000313" key="14">
    <source>
        <dbReference type="Proteomes" id="UP001341297"/>
    </source>
</evidence>
<proteinExistence type="inferred from homology"/>
<dbReference type="STRING" id="1664069.BGLY_1845"/>
<reference evidence="11" key="2">
    <citation type="submission" date="2015-10" db="EMBL/GenBank/DDBJ databases">
        <authorList>
            <person name="Gilbert D.G."/>
        </authorList>
    </citation>
    <scope>NUCLEOTIDE SEQUENCE</scope>
    <source>
        <strain evidence="11">GO-13</strain>
    </source>
</reference>
<dbReference type="GO" id="GO:0009425">
    <property type="term" value="C:bacterial-type flagellum basal body"/>
    <property type="evidence" value="ECO:0007669"/>
    <property type="project" value="InterPro"/>
</dbReference>
<evidence type="ECO:0000313" key="12">
    <source>
        <dbReference type="EMBL" id="MEC0485256.1"/>
    </source>
</evidence>
<dbReference type="NCBIfam" id="NF005826">
    <property type="entry name" value="PRK07718.1"/>
    <property type="match status" value="1"/>
</dbReference>
<protein>
    <recommendedName>
        <fullName evidence="10">Flagellar protein FliL</fullName>
    </recommendedName>
</protein>
<dbReference type="AlphaFoldDB" id="A0A0T6BQH0"/>
<keyword evidence="11" id="KW-0966">Cell projection</keyword>
<keyword evidence="9 10" id="KW-0472">Membrane</keyword>
<gene>
    <name evidence="11" type="primary">fliL</name>
    <name evidence="11" type="ORF">AB447_215970</name>
    <name evidence="12" type="ORF">P8828_10480</name>
</gene>
<comment type="subcellular location">
    <subcellularLocation>
        <location evidence="2">Cell membrane</location>
        <topology evidence="2">Single-pass membrane protein</topology>
    </subcellularLocation>
</comment>
<evidence type="ECO:0000256" key="1">
    <source>
        <dbReference type="ARBA" id="ARBA00002254"/>
    </source>
</evidence>
<sequence>MNKKLLAIMMIILLAIAALGTAAFFVIKGNASEKDTKKEPTIDEVVESSVAIDEITTNLKSDNYVRLSIKLETDSKIAKEELEKRDFQIKDTVISLLGNMTADQMDGEKGREAFKKELKDKLNSEYMKEGKVKKVYITSFNLQ</sequence>
<reference evidence="11 13" key="1">
    <citation type="journal article" date="2015" name="Int. J. Syst. Evol. Microbiol.">
        <title>Bacillus glycinifermentans sp. nov., isolated from fermented soybean paste.</title>
        <authorList>
            <person name="Kim S.J."/>
            <person name="Dunlap C.A."/>
            <person name="Kwon S.W."/>
            <person name="Rooney A.P."/>
        </authorList>
    </citation>
    <scope>NUCLEOTIDE SEQUENCE [LARGE SCALE GENOMIC DNA]</scope>
    <source>
        <strain evidence="11 13">GO-13</strain>
    </source>
</reference>